<name>C1B338_RHOOB</name>
<protein>
    <submittedName>
        <fullName evidence="2">Uncharacterized protein</fullName>
    </submittedName>
</protein>
<evidence type="ECO:0000313" key="3">
    <source>
        <dbReference type="Proteomes" id="UP000002212"/>
    </source>
</evidence>
<dbReference type="PATRIC" id="fig|632772.20.peg.6994"/>
<dbReference type="AlphaFoldDB" id="C1B338"/>
<organism evidence="2 3">
    <name type="scientific">Rhodococcus opacus (strain B4)</name>
    <dbReference type="NCBI Taxonomy" id="632772"/>
    <lineage>
        <taxon>Bacteria</taxon>
        <taxon>Bacillati</taxon>
        <taxon>Actinomycetota</taxon>
        <taxon>Actinomycetes</taxon>
        <taxon>Mycobacteriales</taxon>
        <taxon>Nocardiaceae</taxon>
        <taxon>Rhodococcus</taxon>
    </lineage>
</organism>
<dbReference type="STRING" id="632772.ROP_67080"/>
<reference evidence="2 3" key="1">
    <citation type="submission" date="2009-03" db="EMBL/GenBank/DDBJ databases">
        <title>Comparison of the complete genome sequences of Rhodococcus erythropolis PR4 and Rhodococcus opacus B4.</title>
        <authorList>
            <person name="Takarada H."/>
            <person name="Sekine M."/>
            <person name="Hosoyama A."/>
            <person name="Yamada R."/>
            <person name="Fujisawa T."/>
            <person name="Omata S."/>
            <person name="Shimizu A."/>
            <person name="Tsukatani N."/>
            <person name="Tanikawa S."/>
            <person name="Fujita N."/>
            <person name="Harayama S."/>
        </authorList>
    </citation>
    <scope>NUCLEOTIDE SEQUENCE [LARGE SCALE GENOMIC DNA]</scope>
    <source>
        <strain evidence="2 3">B4</strain>
    </source>
</reference>
<proteinExistence type="predicted"/>
<dbReference type="EMBL" id="AP011115">
    <property type="protein sequence ID" value="BAH54955.1"/>
    <property type="molecule type" value="Genomic_DNA"/>
</dbReference>
<dbReference type="HOGENOM" id="CLU_1199024_0_0_11"/>
<sequence length="231" mass="24917">MAWIERYLSVVGVKVEVLREQGDKSLVEELMDDVVVGMDRSPSTLGAAAITADGPEWLVSDYRGVTYNDRGLGIKLARLQTEGQLLHRKAARLRRLAATAPPEVRAQLDAKIAVLEGHRTAVGAKRGKINREMTFHFARQVTDYATSAGAQVIAVEDLTTLETTTIGPRSPPAATPSTLSPTPPPVSVRCGGGVRTGTRIFRAVSGLQRATLSPRRLPPSMVCGVQGWRKP</sequence>
<gene>
    <name evidence="2" type="ordered locus">ROP_67080</name>
</gene>
<dbReference type="KEGG" id="rop:ROP_67080"/>
<feature type="region of interest" description="Disordered" evidence="1">
    <location>
        <begin position="164"/>
        <end position="191"/>
    </location>
</feature>
<dbReference type="Proteomes" id="UP000002212">
    <property type="component" value="Chromosome"/>
</dbReference>
<accession>C1B338</accession>
<evidence type="ECO:0000256" key="1">
    <source>
        <dbReference type="SAM" id="MobiDB-lite"/>
    </source>
</evidence>
<evidence type="ECO:0000313" key="2">
    <source>
        <dbReference type="EMBL" id="BAH54955.1"/>
    </source>
</evidence>